<proteinExistence type="predicted"/>
<comment type="caution">
    <text evidence="1">The sequence shown here is derived from an EMBL/GenBank/DDBJ whole genome shotgun (WGS) entry which is preliminary data.</text>
</comment>
<dbReference type="Proteomes" id="UP000799755">
    <property type="component" value="Unassembled WGS sequence"/>
</dbReference>
<sequence length="573" mass="63969">MLHRAAFRAVRNRPALPVPRSSSSASTCQWLRLYSDNNRSSNGSGQNHTWRRSGPITFSGTSKSQSPNSVHPQQSPEFDSAARPERNAVPQSAGAGPGIYEAIEREGGVRRGYTTGQEEFSGPQSPPQNTDPTTESPGPTQKPLPDLRQGIPSTFDAEFGEAEAKDRTKAHHPINITEDPGKEPGGHGSGASRESGELPKSAYETSVDRRRNRVANWSYMSAVLFAALGAVYLGRDWETAEEEAAHPDAPSGWGLGQIYTRARARLNSQMGYYTEPTFPKLLPDMDPAPPLTLVLSLEDLLIHSEWTREHGWRTAKRPGVDYFLRYLSQYYELVIFTSVRSTDADPIIRKLDPFRIVMWPLFREATRYEKGEYVKDLSCLNRDLSKTIIIDTNPAHVKLQPENAIVLPKWTGQAGDKGLVALIPFLEYLAMMGVSDVRTAIKSFEGKDIATEFARRETKARDAFNKQLAEERAKKPKHSAGSWLMGALGMKPQGGGLALGDQSVAEGFEQGKMLSDQFRERGLKQYEAMEKEIRENGEKWLKEMAEEEKRFQEEQMKSMKTGMFGWFGGPPQK</sequence>
<organism evidence="1 2">
    <name type="scientific">Lindgomyces ingoldianus</name>
    <dbReference type="NCBI Taxonomy" id="673940"/>
    <lineage>
        <taxon>Eukaryota</taxon>
        <taxon>Fungi</taxon>
        <taxon>Dikarya</taxon>
        <taxon>Ascomycota</taxon>
        <taxon>Pezizomycotina</taxon>
        <taxon>Dothideomycetes</taxon>
        <taxon>Pleosporomycetidae</taxon>
        <taxon>Pleosporales</taxon>
        <taxon>Lindgomycetaceae</taxon>
        <taxon>Lindgomyces</taxon>
    </lineage>
</organism>
<reference evidence="1" key="1">
    <citation type="journal article" date="2020" name="Stud. Mycol.">
        <title>101 Dothideomycetes genomes: a test case for predicting lifestyles and emergence of pathogens.</title>
        <authorList>
            <person name="Haridas S."/>
            <person name="Albert R."/>
            <person name="Binder M."/>
            <person name="Bloem J."/>
            <person name="Labutti K."/>
            <person name="Salamov A."/>
            <person name="Andreopoulos B."/>
            <person name="Baker S."/>
            <person name="Barry K."/>
            <person name="Bills G."/>
            <person name="Bluhm B."/>
            <person name="Cannon C."/>
            <person name="Castanera R."/>
            <person name="Culley D."/>
            <person name="Daum C."/>
            <person name="Ezra D."/>
            <person name="Gonzalez J."/>
            <person name="Henrissat B."/>
            <person name="Kuo A."/>
            <person name="Liang C."/>
            <person name="Lipzen A."/>
            <person name="Lutzoni F."/>
            <person name="Magnuson J."/>
            <person name="Mondo S."/>
            <person name="Nolan M."/>
            <person name="Ohm R."/>
            <person name="Pangilinan J."/>
            <person name="Park H.-J."/>
            <person name="Ramirez L."/>
            <person name="Alfaro M."/>
            <person name="Sun H."/>
            <person name="Tritt A."/>
            <person name="Yoshinaga Y."/>
            <person name="Zwiers L.-H."/>
            <person name="Turgeon B."/>
            <person name="Goodwin S."/>
            <person name="Spatafora J."/>
            <person name="Crous P."/>
            <person name="Grigoriev I."/>
        </authorList>
    </citation>
    <scope>NUCLEOTIDE SEQUENCE</scope>
    <source>
        <strain evidence="1">ATCC 200398</strain>
    </source>
</reference>
<name>A0ACB6QE75_9PLEO</name>
<gene>
    <name evidence="1" type="ORF">BDR25DRAFT_295383</name>
</gene>
<dbReference type="EMBL" id="MU003530">
    <property type="protein sequence ID" value="KAF2465283.1"/>
    <property type="molecule type" value="Genomic_DNA"/>
</dbReference>
<protein>
    <submittedName>
        <fullName evidence="1">NIF-domain-containing protein</fullName>
    </submittedName>
</protein>
<accession>A0ACB6QE75</accession>
<keyword evidence="2" id="KW-1185">Reference proteome</keyword>
<evidence type="ECO:0000313" key="2">
    <source>
        <dbReference type="Proteomes" id="UP000799755"/>
    </source>
</evidence>
<evidence type="ECO:0000313" key="1">
    <source>
        <dbReference type="EMBL" id="KAF2465283.1"/>
    </source>
</evidence>